<accession>A0A1G4JYW4</accession>
<proteinExistence type="predicted"/>
<feature type="domain" description="Tom37 C-terminal" evidence="2">
    <location>
        <begin position="157"/>
        <end position="291"/>
    </location>
</feature>
<reference evidence="4" key="1">
    <citation type="submission" date="2016-03" db="EMBL/GenBank/DDBJ databases">
        <authorList>
            <person name="Devillers Hugo."/>
        </authorList>
    </citation>
    <scope>NUCLEOTIDE SEQUENCE [LARGE SCALE GENOMIC DNA]</scope>
</reference>
<dbReference type="InterPro" id="IPR019564">
    <property type="entry name" value="Sam37/metaxin_N"/>
</dbReference>
<dbReference type="EMBL" id="LT598451">
    <property type="protein sequence ID" value="SCU96394.1"/>
    <property type="molecule type" value="Genomic_DNA"/>
</dbReference>
<name>A0A1G4JYW4_9SACH</name>
<evidence type="ECO:0000259" key="1">
    <source>
        <dbReference type="Pfam" id="PF10568"/>
    </source>
</evidence>
<dbReference type="InterPro" id="IPR031317">
    <property type="entry name" value="Tom37_C"/>
</dbReference>
<dbReference type="GO" id="GO:0001401">
    <property type="term" value="C:SAM complex"/>
    <property type="evidence" value="ECO:0007669"/>
    <property type="project" value="InterPro"/>
</dbReference>
<sequence>MDIVLHLWGLDGKPSVVSPESVALFWLLNELDLKSRITVVFSNNTDLSPTQELPLLVNGVSRLSGFANIASFFCAPKSALETALLQFAQDHIGALTQYQLYLNRNNYDQFTRKVFAYLLQWPMWYNTPLTNRSLARKRCEALGYFGHADDEDHFEFDAEQIDELVQSKAFKLTKASKARKEDLLKSARFNLQYMNRLGDQIKCWLEAREKLEPQPVLASDYLVWANLFVQLELPDGNLVREHLQRTLGKDKYEVLAANLENCSQSTSRLYQRGPTFEERGNVVMSAYQAMCRLVAL</sequence>
<dbReference type="Proteomes" id="UP000189911">
    <property type="component" value="Chromosome E"/>
</dbReference>
<organism evidence="3 4">
    <name type="scientific">Lachancea nothofagi CBS 11611</name>
    <dbReference type="NCBI Taxonomy" id="1266666"/>
    <lineage>
        <taxon>Eukaryota</taxon>
        <taxon>Fungi</taxon>
        <taxon>Dikarya</taxon>
        <taxon>Ascomycota</taxon>
        <taxon>Saccharomycotina</taxon>
        <taxon>Saccharomycetes</taxon>
        <taxon>Saccharomycetales</taxon>
        <taxon>Saccharomycetaceae</taxon>
        <taxon>Lachancea</taxon>
    </lineage>
</organism>
<dbReference type="Pfam" id="PF11801">
    <property type="entry name" value="Tom37_C"/>
    <property type="match status" value="1"/>
</dbReference>
<dbReference type="Pfam" id="PF10568">
    <property type="entry name" value="Tom37"/>
    <property type="match status" value="1"/>
</dbReference>
<dbReference type="OrthoDB" id="5835136at2759"/>
<gene>
    <name evidence="3" type="ORF">LANO_0E13388G</name>
</gene>
<evidence type="ECO:0000313" key="4">
    <source>
        <dbReference type="Proteomes" id="UP000189911"/>
    </source>
</evidence>
<evidence type="ECO:0000259" key="2">
    <source>
        <dbReference type="Pfam" id="PF11801"/>
    </source>
</evidence>
<feature type="domain" description="Mitochondrial outer membrane transport complex Sam37/metaxin N-terminal" evidence="1">
    <location>
        <begin position="21"/>
        <end position="131"/>
    </location>
</feature>
<protein>
    <submittedName>
        <fullName evidence="3">LANO_0E13388g1_1</fullName>
    </submittedName>
</protein>
<evidence type="ECO:0000313" key="3">
    <source>
        <dbReference type="EMBL" id="SCU96394.1"/>
    </source>
</evidence>
<dbReference type="AlphaFoldDB" id="A0A1G4JYW4"/>
<keyword evidence="4" id="KW-1185">Reference proteome</keyword>